<dbReference type="AlphaFoldDB" id="A0A7S0E3K7"/>
<dbReference type="SMART" id="SM00320">
    <property type="entry name" value="WD40"/>
    <property type="match status" value="4"/>
</dbReference>
<dbReference type="PROSITE" id="PS50082">
    <property type="entry name" value="WD_REPEATS_2"/>
    <property type="match status" value="1"/>
</dbReference>
<dbReference type="PANTHER" id="PTHR44156">
    <property type="entry name" value="SUPERNUMERARY LIMBS, ISOFORM B-RELATED"/>
    <property type="match status" value="1"/>
</dbReference>
<dbReference type="EMBL" id="HBEO01006738">
    <property type="protein sequence ID" value="CAD8473488.1"/>
    <property type="molecule type" value="Transcribed_RNA"/>
</dbReference>
<gene>
    <name evidence="2" type="ORF">HPHI1048_LOCUS4755</name>
</gene>
<name>A0A7S0E3K7_9CRYP</name>
<feature type="repeat" description="WD" evidence="1">
    <location>
        <begin position="40"/>
        <end position="67"/>
    </location>
</feature>
<evidence type="ECO:0000256" key="1">
    <source>
        <dbReference type="PROSITE-ProRule" id="PRU00221"/>
    </source>
</evidence>
<sequence length="414" mass="45181">MNKALGDRTTLDTVSHLNGSVSCFAVLRLDATASTGSCEPSNVVLASGAHDGKLRLWRLNATEEVEVYDQQNDPPPQLLPFGTVTMSADDRSIFSLQCIGRELWVGRGKSRQAECWEYDDGELKAKLKDARKAGPTELSGDGMRKKYDMPDHTGWVRSISSCGDLVFTCGCNFIKVWRHKGEEVEHVGDLESDADILSLCCSPDLLFSGDIRGRIWVWDIRPLLQGGQDVQAVKPCIVQAHDGRITGMKWSPREAEGESGQDMLFSCSHDGFLKCWNPSEEGSLVGGGSSSAMTLKLVAEANALKGMGILARDWERLLSMEISPPGTGKVIQGNMNRLSGHYLYLGTSGGTILVYDRTLKDGELQMVQVSPKMIDLVGGGKISAMLAIPWANRPGKILFLGTDTGKILPWRPVH</sequence>
<keyword evidence="1" id="KW-0853">WD repeat</keyword>
<dbReference type="SUPFAM" id="SSF50978">
    <property type="entry name" value="WD40 repeat-like"/>
    <property type="match status" value="1"/>
</dbReference>
<organism evidence="2">
    <name type="scientific">Hanusia phi</name>
    <dbReference type="NCBI Taxonomy" id="3032"/>
    <lineage>
        <taxon>Eukaryota</taxon>
        <taxon>Cryptophyceae</taxon>
        <taxon>Pyrenomonadales</taxon>
        <taxon>Geminigeraceae</taxon>
        <taxon>Hanusia</taxon>
    </lineage>
</organism>
<protein>
    <recommendedName>
        <fullName evidence="3">Anaphase-promoting complex subunit 4 WD40 domain-containing protein</fullName>
    </recommendedName>
</protein>
<accession>A0A7S0E3K7</accession>
<evidence type="ECO:0008006" key="3">
    <source>
        <dbReference type="Google" id="ProtNLM"/>
    </source>
</evidence>
<proteinExistence type="predicted"/>
<dbReference type="InterPro" id="IPR015943">
    <property type="entry name" value="WD40/YVTN_repeat-like_dom_sf"/>
</dbReference>
<evidence type="ECO:0000313" key="2">
    <source>
        <dbReference type="EMBL" id="CAD8473488.1"/>
    </source>
</evidence>
<dbReference type="PROSITE" id="PS51257">
    <property type="entry name" value="PROKAR_LIPOPROTEIN"/>
    <property type="match status" value="1"/>
</dbReference>
<dbReference type="InterPro" id="IPR001680">
    <property type="entry name" value="WD40_rpt"/>
</dbReference>
<dbReference type="InterPro" id="IPR036322">
    <property type="entry name" value="WD40_repeat_dom_sf"/>
</dbReference>
<reference evidence="2" key="1">
    <citation type="submission" date="2021-01" db="EMBL/GenBank/DDBJ databases">
        <authorList>
            <person name="Corre E."/>
            <person name="Pelletier E."/>
            <person name="Niang G."/>
            <person name="Scheremetjew M."/>
            <person name="Finn R."/>
            <person name="Kale V."/>
            <person name="Holt S."/>
            <person name="Cochrane G."/>
            <person name="Meng A."/>
            <person name="Brown T."/>
            <person name="Cohen L."/>
        </authorList>
    </citation>
    <scope>NUCLEOTIDE SEQUENCE</scope>
    <source>
        <strain evidence="2">CCMP325</strain>
    </source>
</reference>
<dbReference type="Pfam" id="PF00400">
    <property type="entry name" value="WD40"/>
    <property type="match status" value="3"/>
</dbReference>
<dbReference type="InterPro" id="IPR053299">
    <property type="entry name" value="ASTRA_WD_repeat"/>
</dbReference>
<dbReference type="Gene3D" id="2.130.10.10">
    <property type="entry name" value="YVTN repeat-like/Quinoprotein amine dehydrogenase"/>
    <property type="match status" value="1"/>
</dbReference>